<dbReference type="PIRSF" id="PIRSF004803">
    <property type="entry name" value="RnjA"/>
    <property type="match status" value="1"/>
</dbReference>
<keyword evidence="4 9" id="KW-0255">Endonuclease</keyword>
<accession>A0ABT9PHJ6</accession>
<feature type="domain" description="Metallo-beta-lactamase" evidence="10">
    <location>
        <begin position="27"/>
        <end position="221"/>
    </location>
</feature>
<dbReference type="NCBIfam" id="TIGR00649">
    <property type="entry name" value="MG423"/>
    <property type="match status" value="1"/>
</dbReference>
<evidence type="ECO:0000256" key="4">
    <source>
        <dbReference type="ARBA" id="ARBA00022759"/>
    </source>
</evidence>
<evidence type="ECO:0000256" key="2">
    <source>
        <dbReference type="ARBA" id="ARBA00022722"/>
    </source>
</evidence>
<evidence type="ECO:0000256" key="3">
    <source>
        <dbReference type="ARBA" id="ARBA00022723"/>
    </source>
</evidence>
<evidence type="ECO:0000259" key="10">
    <source>
        <dbReference type="SMART" id="SM00849"/>
    </source>
</evidence>
<sequence length="558" mass="60678">MSKTKLPPSIKNGTLRIVPLGGIGEIGRNMTVFEIDGRMIVVDCGVLFPEESQPGVDLILPDFDYIKDRLHQIDAIILTHGHEDHIGGVPYLLRLREDIPIIGSQLTIALVEAKLAEHRIKPYTHVVEEGDIENLGNFECEFIAVNHSIPDALAVFIRTNAGTVLHTGDFKMDQLPLDGRITDLRSFARVGEEGVDLFMCDSTNAEVPGFVASEANIGPVIESVFAQAHGKIVVASFSSHVHRVQQVLDAAYKFERKVCFVGRSMVRNMTIAEELGYLSVPEDTLIDLKNADSLPDDEIVYMSTGSQGEPMAVLSRIVAGSHKSITVGPGDTVIFASSLIPGNENSVFRLINGLTKLGAKVVHQGNAKVHVSGHAAEGELLYCYNILEPEYAMPVHGEVRHLVANGAIAVKTGVPAENVILAEDGSVIDMVDGHCSIVGEVPCGYVYVDGSSVGEIGEAELTDRRTLGEEGFIAIFAVIDAQERKVLTGPHIQARGMAEDDSVFEEILPDVRTALDQAIANESANTYQMQQAMRRVVGRWVARKLRRKPMIIPTIIEA</sequence>
<keyword evidence="6" id="KW-0862">Zinc</keyword>
<dbReference type="PANTHER" id="PTHR43694">
    <property type="entry name" value="RIBONUCLEASE J"/>
    <property type="match status" value="1"/>
</dbReference>
<dbReference type="Pfam" id="PF22505">
    <property type="entry name" value="RNase_J_b_CASP"/>
    <property type="match status" value="1"/>
</dbReference>
<evidence type="ECO:0000313" key="11">
    <source>
        <dbReference type="EMBL" id="MDP9832173.1"/>
    </source>
</evidence>
<dbReference type="SUPFAM" id="SSF56281">
    <property type="entry name" value="Metallo-hydrolase/oxidoreductase"/>
    <property type="match status" value="1"/>
</dbReference>
<dbReference type="InterPro" id="IPR036866">
    <property type="entry name" value="RibonucZ/Hydroxyglut_hydro"/>
</dbReference>
<comment type="subunit">
    <text evidence="9">Homodimer, may be a subunit of the RNA degradosome.</text>
</comment>
<keyword evidence="12" id="KW-1185">Reference proteome</keyword>
<evidence type="ECO:0000256" key="6">
    <source>
        <dbReference type="ARBA" id="ARBA00022833"/>
    </source>
</evidence>
<keyword evidence="5 9" id="KW-0378">Hydrolase</keyword>
<reference evidence="11 12" key="1">
    <citation type="submission" date="2023-07" db="EMBL/GenBank/DDBJ databases">
        <title>Sequencing the genomes of 1000 actinobacteria strains.</title>
        <authorList>
            <person name="Klenk H.-P."/>
        </authorList>
    </citation>
    <scope>NUCLEOTIDE SEQUENCE [LARGE SCALE GENOMIC DNA]</scope>
    <source>
        <strain evidence="11 12">DSM 19515</strain>
    </source>
</reference>
<dbReference type="InterPro" id="IPR001279">
    <property type="entry name" value="Metallo-B-lactamas"/>
</dbReference>
<dbReference type="InterPro" id="IPR030854">
    <property type="entry name" value="RNase_J_bac"/>
</dbReference>
<dbReference type="GO" id="GO:0016787">
    <property type="term" value="F:hydrolase activity"/>
    <property type="evidence" value="ECO:0007669"/>
    <property type="project" value="UniProtKB-KW"/>
</dbReference>
<dbReference type="InterPro" id="IPR004613">
    <property type="entry name" value="RNase_J"/>
</dbReference>
<feature type="binding site" evidence="9">
    <location>
        <begin position="370"/>
        <end position="374"/>
    </location>
    <ligand>
        <name>substrate</name>
    </ligand>
</feature>
<dbReference type="CDD" id="cd07714">
    <property type="entry name" value="RNaseJ_MBL-fold"/>
    <property type="match status" value="1"/>
</dbReference>
<keyword evidence="9" id="KW-0698">rRNA processing</keyword>
<dbReference type="RefSeq" id="WP_296931090.1">
    <property type="nucleotide sequence ID" value="NZ_CP133407.1"/>
</dbReference>
<dbReference type="Gene3D" id="3.10.20.580">
    <property type="match status" value="1"/>
</dbReference>
<evidence type="ECO:0000313" key="12">
    <source>
        <dbReference type="Proteomes" id="UP001230145"/>
    </source>
</evidence>
<proteinExistence type="inferred from homology"/>
<evidence type="ECO:0000256" key="5">
    <source>
        <dbReference type="ARBA" id="ARBA00022801"/>
    </source>
</evidence>
<dbReference type="InterPro" id="IPR011108">
    <property type="entry name" value="RMMBL"/>
</dbReference>
<dbReference type="InterPro" id="IPR055132">
    <property type="entry name" value="RNase_J_b_CASP"/>
</dbReference>
<keyword evidence="8 9" id="KW-0694">RNA-binding</keyword>
<comment type="subcellular location">
    <subcellularLocation>
        <location evidence="9">Cytoplasm</location>
    </subcellularLocation>
</comment>
<name>A0ABT9PHJ6_9ACTO</name>
<evidence type="ECO:0000256" key="9">
    <source>
        <dbReference type="HAMAP-Rule" id="MF_01491"/>
    </source>
</evidence>
<dbReference type="Gene3D" id="3.40.50.10710">
    <property type="entry name" value="Metallo-hydrolase/oxidoreductase"/>
    <property type="match status" value="1"/>
</dbReference>
<keyword evidence="2 9" id="KW-0540">Nuclease</keyword>
<dbReference type="SMART" id="SM00849">
    <property type="entry name" value="Lactamase_B"/>
    <property type="match status" value="1"/>
</dbReference>
<keyword evidence="1 9" id="KW-0963">Cytoplasm</keyword>
<comment type="caution">
    <text evidence="11">The sequence shown here is derived from an EMBL/GenBank/DDBJ whole genome shotgun (WGS) entry which is preliminary data.</text>
</comment>
<keyword evidence="7 9" id="KW-0269">Exonuclease</keyword>
<dbReference type="InterPro" id="IPR042173">
    <property type="entry name" value="RNase_J_2"/>
</dbReference>
<dbReference type="Pfam" id="PF00753">
    <property type="entry name" value="Lactamase_B"/>
    <property type="match status" value="1"/>
</dbReference>
<dbReference type="Pfam" id="PF17770">
    <property type="entry name" value="RNase_J_C"/>
    <property type="match status" value="1"/>
</dbReference>
<evidence type="ECO:0000256" key="8">
    <source>
        <dbReference type="ARBA" id="ARBA00022884"/>
    </source>
</evidence>
<dbReference type="InterPro" id="IPR041636">
    <property type="entry name" value="RNase_J_C"/>
</dbReference>
<gene>
    <name evidence="9" type="primary">rnj</name>
    <name evidence="11" type="ORF">J2S45_000852</name>
</gene>
<dbReference type="HAMAP" id="MF_01491">
    <property type="entry name" value="RNase_J_bact"/>
    <property type="match status" value="1"/>
</dbReference>
<dbReference type="Gene3D" id="3.60.15.10">
    <property type="entry name" value="Ribonuclease Z/Hydroxyacylglutathione hydrolase-like"/>
    <property type="match status" value="1"/>
</dbReference>
<protein>
    <recommendedName>
        <fullName evidence="9">Ribonuclease J</fullName>
        <shortName evidence="9">RNase J</shortName>
        <ecNumber evidence="9">3.1.-.-</ecNumber>
    </recommendedName>
</protein>
<dbReference type="EC" id="3.1.-.-" evidence="9"/>
<evidence type="ECO:0000256" key="7">
    <source>
        <dbReference type="ARBA" id="ARBA00022839"/>
    </source>
</evidence>
<dbReference type="Pfam" id="PF07521">
    <property type="entry name" value="RMMBL"/>
    <property type="match status" value="1"/>
</dbReference>
<comment type="function">
    <text evidence="9">An RNase that has 5'-3' exonuclease and possibly endonuclease activity. Involved in maturation of rRNA and in some organisms also mRNA maturation and/or decay.</text>
</comment>
<evidence type="ECO:0000256" key="1">
    <source>
        <dbReference type="ARBA" id="ARBA00022490"/>
    </source>
</evidence>
<comment type="similarity">
    <text evidence="9">Belongs to the metallo-beta-lactamase superfamily. RNA-metabolizing metallo-beta-lactamase-like family. Bacterial RNase J subfamily.</text>
</comment>
<dbReference type="Proteomes" id="UP001230145">
    <property type="component" value="Unassembled WGS sequence"/>
</dbReference>
<dbReference type="PANTHER" id="PTHR43694:SF1">
    <property type="entry name" value="RIBONUCLEASE J"/>
    <property type="match status" value="1"/>
</dbReference>
<dbReference type="EMBL" id="JAUSQL010000001">
    <property type="protein sequence ID" value="MDP9832173.1"/>
    <property type="molecule type" value="Genomic_DNA"/>
</dbReference>
<keyword evidence="3" id="KW-0479">Metal-binding</keyword>
<organism evidence="11 12">
    <name type="scientific">Trueperella abortisuis</name>
    <dbReference type="NCBI Taxonomy" id="445930"/>
    <lineage>
        <taxon>Bacteria</taxon>
        <taxon>Bacillati</taxon>
        <taxon>Actinomycetota</taxon>
        <taxon>Actinomycetes</taxon>
        <taxon>Actinomycetales</taxon>
        <taxon>Actinomycetaceae</taxon>
        <taxon>Trueperella</taxon>
    </lineage>
</organism>